<dbReference type="OrthoDB" id="10255543at2759"/>
<dbReference type="FunFam" id="3.15.10.10:FF:000001">
    <property type="entry name" value="phospholipid transfer protein-like"/>
    <property type="match status" value="1"/>
</dbReference>
<proteinExistence type="predicted"/>
<dbReference type="EnsemblMetazoa" id="CLYHEMT012538.1">
    <property type="protein sequence ID" value="CLYHEMP012538.1"/>
    <property type="gene ID" value="CLYHEMG012538"/>
</dbReference>
<evidence type="ECO:0000256" key="2">
    <source>
        <dbReference type="SAM" id="SignalP"/>
    </source>
</evidence>
<feature type="signal peptide" evidence="2">
    <location>
        <begin position="1"/>
        <end position="19"/>
    </location>
</feature>
<dbReference type="Gene3D" id="3.15.10.10">
    <property type="entry name" value="Bactericidal permeability-increasing protein, domain 1"/>
    <property type="match status" value="1"/>
</dbReference>
<feature type="domain" description="Lipid-binding serum glycoprotein N-terminal" evidence="3">
    <location>
        <begin position="27"/>
        <end position="226"/>
    </location>
</feature>
<dbReference type="AlphaFoldDB" id="A0A7M5VGX8"/>
<keyword evidence="1" id="KW-0325">Glycoprotein</keyword>
<keyword evidence="5" id="KW-1185">Reference proteome</keyword>
<evidence type="ECO:0000313" key="4">
    <source>
        <dbReference type="EnsemblMetazoa" id="CLYHEMP012538.1"/>
    </source>
</evidence>
<dbReference type="GO" id="GO:0005615">
    <property type="term" value="C:extracellular space"/>
    <property type="evidence" value="ECO:0007669"/>
    <property type="project" value="TreeGrafter"/>
</dbReference>
<dbReference type="PANTHER" id="PTHR10504">
    <property type="entry name" value="BACTERICIDAL PERMEABILITY-INCREASING BPI PROTEIN-RELATED"/>
    <property type="match status" value="1"/>
</dbReference>
<evidence type="ECO:0000259" key="3">
    <source>
        <dbReference type="SMART" id="SM00328"/>
    </source>
</evidence>
<sequence>MLKKFLLTLFLTICHNIMCEDYFQQATQRGLDYVRQIGIPFLESELQKISIPTISGSTKTPLSDFSYELSSIKIIGLNIRTSNLTIDQQTGLSLSFQKCDFHASSKWHYRERNWPHVKDSGDVNINAKDASLQMVVSLDVHNEKHPKVHTKQCALTIGSLKLNFHGGASWLYNIFSDKIAGDLKKMVADEVCHAIMRVLENEGERLLSQAPDIISTIKSHIMANKN</sequence>
<dbReference type="InterPro" id="IPR032942">
    <property type="entry name" value="BPI/LBP/Plunc"/>
</dbReference>
<keyword evidence="2" id="KW-0732">Signal</keyword>
<name>A0A7M5VGX8_9CNID</name>
<evidence type="ECO:0000256" key="1">
    <source>
        <dbReference type="ARBA" id="ARBA00023180"/>
    </source>
</evidence>
<dbReference type="InterPro" id="IPR017942">
    <property type="entry name" value="Lipid-bd_serum_glycop_N"/>
</dbReference>
<organism evidence="4 5">
    <name type="scientific">Clytia hemisphaerica</name>
    <dbReference type="NCBI Taxonomy" id="252671"/>
    <lineage>
        <taxon>Eukaryota</taxon>
        <taxon>Metazoa</taxon>
        <taxon>Cnidaria</taxon>
        <taxon>Hydrozoa</taxon>
        <taxon>Hydroidolina</taxon>
        <taxon>Leptothecata</taxon>
        <taxon>Obeliida</taxon>
        <taxon>Clytiidae</taxon>
        <taxon>Clytia</taxon>
    </lineage>
</organism>
<dbReference type="SMART" id="SM00328">
    <property type="entry name" value="BPI1"/>
    <property type="match status" value="1"/>
</dbReference>
<dbReference type="PANTHER" id="PTHR10504:SF131">
    <property type="entry name" value="BPI2 DOMAIN-CONTAINING PROTEIN"/>
    <property type="match status" value="1"/>
</dbReference>
<dbReference type="InterPro" id="IPR017943">
    <property type="entry name" value="Bactericidal_perm-incr_a/b_dom"/>
</dbReference>
<dbReference type="SUPFAM" id="SSF55394">
    <property type="entry name" value="Bactericidal permeability-increasing protein, BPI"/>
    <property type="match status" value="1"/>
</dbReference>
<evidence type="ECO:0000313" key="5">
    <source>
        <dbReference type="Proteomes" id="UP000594262"/>
    </source>
</evidence>
<feature type="chain" id="PRO_5029908065" description="Lipid-binding serum glycoprotein N-terminal domain-containing protein" evidence="2">
    <location>
        <begin position="20"/>
        <end position="226"/>
    </location>
</feature>
<dbReference type="Proteomes" id="UP000594262">
    <property type="component" value="Unplaced"/>
</dbReference>
<accession>A0A7M5VGX8</accession>
<dbReference type="Pfam" id="PF01273">
    <property type="entry name" value="LBP_BPI_CETP"/>
    <property type="match status" value="1"/>
</dbReference>
<protein>
    <recommendedName>
        <fullName evidence="3">Lipid-binding serum glycoprotein N-terminal domain-containing protein</fullName>
    </recommendedName>
</protein>
<dbReference type="GO" id="GO:0008289">
    <property type="term" value="F:lipid binding"/>
    <property type="evidence" value="ECO:0007669"/>
    <property type="project" value="InterPro"/>
</dbReference>
<reference evidence="4" key="1">
    <citation type="submission" date="2021-01" db="UniProtKB">
        <authorList>
            <consortium name="EnsemblMetazoa"/>
        </authorList>
    </citation>
    <scope>IDENTIFICATION</scope>
</reference>